<dbReference type="AlphaFoldDB" id="A0A1V4GVT3"/>
<dbReference type="EMBL" id="MXAN01000046">
    <property type="protein sequence ID" value="OPH36723.1"/>
    <property type="molecule type" value="Genomic_DNA"/>
</dbReference>
<dbReference type="Pfam" id="PF04383">
    <property type="entry name" value="KilA-N"/>
    <property type="match status" value="1"/>
</dbReference>
<reference evidence="3" key="1">
    <citation type="submission" date="2017-03" db="EMBL/GenBank/DDBJ databases">
        <title>Draft genome sequence of Moraxella equi CCUG 4950T type strain.</title>
        <authorList>
            <person name="Salva-Serra F."/>
            <person name="Engstrom-Jakobsson H."/>
            <person name="Thorell K."/>
            <person name="Jaen-Luchoro D."/>
            <person name="Gonzales-Siles L."/>
            <person name="Karlsson R."/>
            <person name="Yazdan S."/>
            <person name="Boulund F."/>
            <person name="Johnning A."/>
            <person name="Engstrand L."/>
            <person name="Kristiansson E."/>
            <person name="Moore E."/>
        </authorList>
    </citation>
    <scope>NUCLEOTIDE SEQUENCE [LARGE SCALE GENOMIC DNA]</scope>
    <source>
        <strain evidence="3">CCUG 4441</strain>
    </source>
</reference>
<gene>
    <name evidence="2" type="ORF">B5J94_06675</name>
</gene>
<protein>
    <recommendedName>
        <fullName evidence="1">KilA-N domain-containing protein</fullName>
    </recommendedName>
</protein>
<organism evidence="2 3">
    <name type="scientific">Moraxella lacunata</name>
    <dbReference type="NCBI Taxonomy" id="477"/>
    <lineage>
        <taxon>Bacteria</taxon>
        <taxon>Pseudomonadati</taxon>
        <taxon>Pseudomonadota</taxon>
        <taxon>Gammaproteobacteria</taxon>
        <taxon>Moraxellales</taxon>
        <taxon>Moraxellaceae</taxon>
        <taxon>Moraxella</taxon>
    </lineage>
</organism>
<dbReference type="RefSeq" id="WP_062498446.1">
    <property type="nucleotide sequence ID" value="NZ_MXAN01000046.1"/>
</dbReference>
<comment type="caution">
    <text evidence="2">The sequence shown here is derived from an EMBL/GenBank/DDBJ whole genome shotgun (WGS) entry which is preliminary data.</text>
</comment>
<feature type="domain" description="KilA-N" evidence="1">
    <location>
        <begin position="1"/>
        <end position="106"/>
    </location>
</feature>
<evidence type="ECO:0000259" key="1">
    <source>
        <dbReference type="PROSITE" id="PS51301"/>
    </source>
</evidence>
<dbReference type="InterPro" id="IPR018004">
    <property type="entry name" value="KilA/APSES_HTH"/>
</dbReference>
<evidence type="ECO:0000313" key="2">
    <source>
        <dbReference type="EMBL" id="OPH36723.1"/>
    </source>
</evidence>
<evidence type="ECO:0000313" key="3">
    <source>
        <dbReference type="Proteomes" id="UP000191025"/>
    </source>
</evidence>
<dbReference type="PROSITE" id="PS51301">
    <property type="entry name" value="KILA_N"/>
    <property type="match status" value="1"/>
</dbReference>
<proteinExistence type="predicted"/>
<dbReference type="Proteomes" id="UP000191025">
    <property type="component" value="Unassembled WGS sequence"/>
</dbReference>
<dbReference type="InterPro" id="IPR017880">
    <property type="entry name" value="KilA_N"/>
</dbReference>
<sequence length="242" mass="27514">MTHLVISNHTISQDKNGFFSLNDLHKVSGGASKHQPSNFLRNAETQELIKEIELEKSNSSNLMSIAYTTTEGKKGGTFVCRELVYRYAMWISPKFSLMVIRAFDALNTGAIPCLETPKLSDEQCYQIQKAIKQKCLHNGVHYQTIYNALYDKFKKKSYKDILASDFDSAMAFIESFEFAPALNIAFVQNILADNAHQNRKAQDELSQMMAYFGGALDHLQELKHRLEISERCITALQNRFIA</sequence>
<dbReference type="SMART" id="SM01252">
    <property type="entry name" value="KilA-N"/>
    <property type="match status" value="1"/>
</dbReference>
<name>A0A1V4GVT3_MORLA</name>
<accession>A0A1V4GVT3</accession>